<gene>
    <name evidence="1" type="ORF">R1CP_16385</name>
</gene>
<dbReference type="Proteomes" id="UP000186108">
    <property type="component" value="Chromosome"/>
</dbReference>
<sequence length="71" mass="6809">MGAAVGEHGAVVTDLFGGALTLGADVAAFTVGGEEHFGVGAAAGGAVLPVPVAGVVEMMRHSGMVAFGVEQ</sequence>
<dbReference type="AlphaFoldDB" id="A0A1B1K5T3"/>
<dbReference type="EMBL" id="CP009111">
    <property type="protein sequence ID" value="ANS27965.1"/>
    <property type="molecule type" value="Genomic_DNA"/>
</dbReference>
<organism evidence="1 2">
    <name type="scientific">Rhodococcus opacus</name>
    <name type="common">Nocardia opaca</name>
    <dbReference type="NCBI Taxonomy" id="37919"/>
    <lineage>
        <taxon>Bacteria</taxon>
        <taxon>Bacillati</taxon>
        <taxon>Actinomycetota</taxon>
        <taxon>Actinomycetes</taxon>
        <taxon>Mycobacteriales</taxon>
        <taxon>Nocardiaceae</taxon>
        <taxon>Rhodococcus</taxon>
    </lineage>
</organism>
<protein>
    <submittedName>
        <fullName evidence="1">Putative membrane protein</fullName>
    </submittedName>
</protein>
<dbReference type="PATRIC" id="fig|37919.13.peg.3388"/>
<name>A0A1B1K5T3_RHOOP</name>
<reference evidence="1 2" key="1">
    <citation type="submission" date="2014-07" db="EMBL/GenBank/DDBJ databases">
        <authorList>
            <person name="Zhang J.E."/>
            <person name="Yang H."/>
            <person name="Guo J."/>
            <person name="Deng Z."/>
            <person name="Luo H."/>
            <person name="Luo M."/>
            <person name="Zhao B."/>
        </authorList>
    </citation>
    <scope>NUCLEOTIDE SEQUENCE [LARGE SCALE GENOMIC DNA]</scope>
    <source>
        <strain evidence="1 2">1CP</strain>
    </source>
</reference>
<accession>A0A1B1K5T3</accession>
<evidence type="ECO:0000313" key="1">
    <source>
        <dbReference type="EMBL" id="ANS27965.1"/>
    </source>
</evidence>
<proteinExistence type="predicted"/>
<evidence type="ECO:0000313" key="2">
    <source>
        <dbReference type="Proteomes" id="UP000186108"/>
    </source>
</evidence>